<keyword evidence="1" id="KW-0677">Repeat</keyword>
<dbReference type="Pfam" id="PF00090">
    <property type="entry name" value="TSP_1"/>
    <property type="match status" value="1"/>
</dbReference>
<comment type="caution">
    <text evidence="3">The sequence shown here is derived from an EMBL/GenBank/DDBJ whole genome shotgun (WGS) entry which is preliminary data.</text>
</comment>
<dbReference type="InterPro" id="IPR036383">
    <property type="entry name" value="TSP1_rpt_sf"/>
</dbReference>
<dbReference type="OrthoDB" id="347314at2759"/>
<evidence type="ECO:0000313" key="4">
    <source>
        <dbReference type="Proteomes" id="UP000770661"/>
    </source>
</evidence>
<dbReference type="FunFam" id="2.20.100.10:FF:000007">
    <property type="entry name" value="Thrombospondin 1"/>
    <property type="match status" value="1"/>
</dbReference>
<dbReference type="Proteomes" id="UP000770661">
    <property type="component" value="Unassembled WGS sequence"/>
</dbReference>
<dbReference type="SMART" id="SM00209">
    <property type="entry name" value="TSP1"/>
    <property type="match status" value="1"/>
</dbReference>
<dbReference type="PROSITE" id="PS50092">
    <property type="entry name" value="TSP1"/>
    <property type="match status" value="1"/>
</dbReference>
<protein>
    <submittedName>
        <fullName evidence="3">Hemicentin-1</fullName>
    </submittedName>
</protein>
<evidence type="ECO:0000313" key="3">
    <source>
        <dbReference type="EMBL" id="KAG0728613.1"/>
    </source>
</evidence>
<dbReference type="Gene3D" id="2.20.100.10">
    <property type="entry name" value="Thrombospondin type-1 (TSP1) repeat"/>
    <property type="match status" value="1"/>
</dbReference>
<dbReference type="GO" id="GO:0071944">
    <property type="term" value="C:cell periphery"/>
    <property type="evidence" value="ECO:0007669"/>
    <property type="project" value="TreeGrafter"/>
</dbReference>
<accession>A0A8J5CQ89</accession>
<name>A0A8J5CQ89_CHIOP</name>
<dbReference type="InterPro" id="IPR038877">
    <property type="entry name" value="THSD1"/>
</dbReference>
<keyword evidence="4" id="KW-1185">Reference proteome</keyword>
<evidence type="ECO:0000256" key="1">
    <source>
        <dbReference type="ARBA" id="ARBA00022737"/>
    </source>
</evidence>
<dbReference type="InterPro" id="IPR000884">
    <property type="entry name" value="TSP1_rpt"/>
</dbReference>
<dbReference type="PRINTS" id="PR01705">
    <property type="entry name" value="TSP1REPEAT"/>
</dbReference>
<keyword evidence="2" id="KW-1015">Disulfide bond</keyword>
<dbReference type="EMBL" id="JACEEZ010001999">
    <property type="protein sequence ID" value="KAG0728613.1"/>
    <property type="molecule type" value="Genomic_DNA"/>
</dbReference>
<organism evidence="3 4">
    <name type="scientific">Chionoecetes opilio</name>
    <name type="common">Atlantic snow crab</name>
    <name type="synonym">Cancer opilio</name>
    <dbReference type="NCBI Taxonomy" id="41210"/>
    <lineage>
        <taxon>Eukaryota</taxon>
        <taxon>Metazoa</taxon>
        <taxon>Ecdysozoa</taxon>
        <taxon>Arthropoda</taxon>
        <taxon>Crustacea</taxon>
        <taxon>Multicrustacea</taxon>
        <taxon>Malacostraca</taxon>
        <taxon>Eumalacostraca</taxon>
        <taxon>Eucarida</taxon>
        <taxon>Decapoda</taxon>
        <taxon>Pleocyemata</taxon>
        <taxon>Brachyura</taxon>
        <taxon>Eubrachyura</taxon>
        <taxon>Majoidea</taxon>
        <taxon>Majidae</taxon>
        <taxon>Chionoecetes</taxon>
    </lineage>
</organism>
<dbReference type="SUPFAM" id="SSF82895">
    <property type="entry name" value="TSP-1 type 1 repeat"/>
    <property type="match status" value="1"/>
</dbReference>
<evidence type="ECO:0000256" key="2">
    <source>
        <dbReference type="ARBA" id="ARBA00023157"/>
    </source>
</evidence>
<proteinExistence type="predicted"/>
<dbReference type="AlphaFoldDB" id="A0A8J5CQ89"/>
<dbReference type="PANTHER" id="PTHR16311">
    <property type="entry name" value="THROMBOSPONDIN TYPE I DOMAIN-CONTAINING 1"/>
    <property type="match status" value="1"/>
</dbReference>
<reference evidence="3" key="1">
    <citation type="submission" date="2020-07" db="EMBL/GenBank/DDBJ databases">
        <title>The High-quality genome of the commercially important snow crab, Chionoecetes opilio.</title>
        <authorList>
            <person name="Jeong J.-H."/>
            <person name="Ryu S."/>
        </authorList>
    </citation>
    <scope>NUCLEOTIDE SEQUENCE</scope>
    <source>
        <strain evidence="3">MADBK_172401_WGS</strain>
        <tissue evidence="3">Digestive gland</tissue>
    </source>
</reference>
<gene>
    <name evidence="3" type="primary">Hmcn1_3</name>
    <name evidence="3" type="ORF">GWK47_032126</name>
</gene>
<sequence>MGSDTNGEACNTQHCPVNGGWGLWSEWSSCSETCGIGARMRTRMCNTPYPRIGGTSCPGEARETGSCMGMLCKKLPEVAHGTLMGELNGEDLGIVNLMANVPR</sequence>
<dbReference type="PANTHER" id="PTHR16311:SF3">
    <property type="entry name" value="THROMBOSPONDIN TYPE-1 DOMAIN-CONTAINING PROTEIN 1"/>
    <property type="match status" value="1"/>
</dbReference>